<dbReference type="Pfam" id="PF01420">
    <property type="entry name" value="Methylase_S"/>
    <property type="match status" value="2"/>
</dbReference>
<evidence type="ECO:0000256" key="1">
    <source>
        <dbReference type="ARBA" id="ARBA00010923"/>
    </source>
</evidence>
<keyword evidence="4" id="KW-0175">Coiled coil</keyword>
<feature type="domain" description="Type I restriction modification DNA specificity" evidence="6">
    <location>
        <begin position="126"/>
        <end position="236"/>
    </location>
</feature>
<feature type="coiled-coil region" evidence="4">
    <location>
        <begin position="448"/>
        <end position="475"/>
    </location>
</feature>
<evidence type="ECO:0000256" key="4">
    <source>
        <dbReference type="SAM" id="Coils"/>
    </source>
</evidence>
<dbReference type="AlphaFoldDB" id="A0AB35HX16"/>
<feature type="region of interest" description="Disordered" evidence="5">
    <location>
        <begin position="1"/>
        <end position="29"/>
    </location>
</feature>
<evidence type="ECO:0000256" key="3">
    <source>
        <dbReference type="ARBA" id="ARBA00023125"/>
    </source>
</evidence>
<gene>
    <name evidence="7" type="ORF">OQJ68_04820</name>
</gene>
<evidence type="ECO:0000256" key="5">
    <source>
        <dbReference type="SAM" id="MobiDB-lite"/>
    </source>
</evidence>
<evidence type="ECO:0000259" key="6">
    <source>
        <dbReference type="Pfam" id="PF01420"/>
    </source>
</evidence>
<keyword evidence="3" id="KW-0238">DNA-binding</keyword>
<dbReference type="SUPFAM" id="SSF116734">
    <property type="entry name" value="DNA methylase specificity domain"/>
    <property type="match status" value="2"/>
</dbReference>
<keyword evidence="7" id="KW-0378">Hydrolase</keyword>
<comment type="similarity">
    <text evidence="1">Belongs to the type-I restriction system S methylase family.</text>
</comment>
<protein>
    <submittedName>
        <fullName evidence="7">Restriction endonuclease subunit S</fullName>
        <ecNumber evidence="7">3.1.21.-</ecNumber>
    </submittedName>
</protein>
<comment type="caution">
    <text evidence="7">The sequence shown here is derived from an EMBL/GenBank/DDBJ whole genome shotgun (WGS) entry which is preliminary data.</text>
</comment>
<dbReference type="EMBL" id="JAPHQB010000006">
    <property type="protein sequence ID" value="MCX2801107.1"/>
    <property type="molecule type" value="Genomic_DNA"/>
</dbReference>
<dbReference type="EC" id="3.1.21.-" evidence="7"/>
<name>A0AB35HX16_MICTH</name>
<proteinExistence type="inferred from homology"/>
<organism evidence="7 8">
    <name type="scientific">Microbulbifer thermotolerans</name>
    <dbReference type="NCBI Taxonomy" id="252514"/>
    <lineage>
        <taxon>Bacteria</taxon>
        <taxon>Pseudomonadati</taxon>
        <taxon>Pseudomonadota</taxon>
        <taxon>Gammaproteobacteria</taxon>
        <taxon>Cellvibrionales</taxon>
        <taxon>Microbulbiferaceae</taxon>
        <taxon>Microbulbifer</taxon>
    </lineage>
</organism>
<sequence>MNQLTDQPIQPQDNSVSPERPNAQPPSDTRVAEASAKYLAKTAGTATPVSSACLPGYKLTEVGVIPEDWDVLKGHQLFIKIQDGTHFSPKVSGGEFLYVTSKNIKFGYLDINSAGFIDRTQHESIYKRCDVRKMDILLTKDGANTGNAALNTLSEPFSLLSSVAFMRLDLDIHSPEFFLQQILSNNFQKYIQDEMSGNAITRLTLKKINHLNFFVPSRKEQTAIANALSDMDALIGGLENLIAKKQAIKTATMQQLLTGRTRLPQFALREDGTHKGYKQSELGEIPEDWEVVYLSECGEFQSGNGFPTKYQGLKEGKYPFFKVSDMNNSGNEKFLINSNNYISDYVRSLISARVIAVNSIIFAKIGAAIFLERKKICSQPSCIDNNMMAFSADENKLHHEYAYLLFMSINLGDLVEATALPSLSGRDIGRRKIALPTRNEQTAIATILSDMDEEIQALQQRLEKTRQIKQGMMQELLTGRTRLVKPEQAA</sequence>
<evidence type="ECO:0000313" key="7">
    <source>
        <dbReference type="EMBL" id="MCX2801107.1"/>
    </source>
</evidence>
<accession>A0AB35HX16</accession>
<feature type="domain" description="Type I restriction modification DNA specificity" evidence="6">
    <location>
        <begin position="286"/>
        <end position="463"/>
    </location>
</feature>
<dbReference type="InterPro" id="IPR000055">
    <property type="entry name" value="Restrct_endonuc_typeI_TRD"/>
</dbReference>
<feature type="compositionally biased region" description="Polar residues" evidence="5">
    <location>
        <begin position="1"/>
        <end position="17"/>
    </location>
</feature>
<reference evidence="7" key="1">
    <citation type="submission" date="2022-11" db="EMBL/GenBank/DDBJ databases">
        <title>Chitin-degrading and fungicidal potential of chitinolytic bacterial strains from marine environment of the Pacific Ocean regions.</title>
        <authorList>
            <person name="Pentekhina I."/>
            <person name="Nedashkovskaya O."/>
            <person name="Seitkalieva A."/>
            <person name="Podvolotskaya A."/>
            <person name="Tekutyeva L."/>
            <person name="Balabanova L."/>
        </authorList>
    </citation>
    <scope>NUCLEOTIDE SEQUENCE</scope>
    <source>
        <strain evidence="7">KMM 6838</strain>
    </source>
</reference>
<keyword evidence="2" id="KW-0680">Restriction system</keyword>
<dbReference type="Gene3D" id="3.90.220.20">
    <property type="entry name" value="DNA methylase specificity domains"/>
    <property type="match status" value="2"/>
</dbReference>
<dbReference type="GO" id="GO:0003677">
    <property type="term" value="F:DNA binding"/>
    <property type="evidence" value="ECO:0007669"/>
    <property type="project" value="UniProtKB-KW"/>
</dbReference>
<dbReference type="GO" id="GO:0009307">
    <property type="term" value="P:DNA restriction-modification system"/>
    <property type="evidence" value="ECO:0007669"/>
    <property type="project" value="UniProtKB-KW"/>
</dbReference>
<dbReference type="InterPro" id="IPR052021">
    <property type="entry name" value="Type-I_RS_S_subunit"/>
</dbReference>
<evidence type="ECO:0000313" key="8">
    <source>
        <dbReference type="Proteomes" id="UP001209730"/>
    </source>
</evidence>
<dbReference type="Gene3D" id="1.10.287.1120">
    <property type="entry name" value="Bipartite methylase S protein"/>
    <property type="match status" value="1"/>
</dbReference>
<dbReference type="Proteomes" id="UP001209730">
    <property type="component" value="Unassembled WGS sequence"/>
</dbReference>
<dbReference type="PANTHER" id="PTHR30408:SF12">
    <property type="entry name" value="TYPE I RESTRICTION ENZYME MJAVIII SPECIFICITY SUBUNIT"/>
    <property type="match status" value="1"/>
</dbReference>
<evidence type="ECO:0000256" key="2">
    <source>
        <dbReference type="ARBA" id="ARBA00022747"/>
    </source>
</evidence>
<dbReference type="GO" id="GO:0004519">
    <property type="term" value="F:endonuclease activity"/>
    <property type="evidence" value="ECO:0007669"/>
    <property type="project" value="UniProtKB-KW"/>
</dbReference>
<dbReference type="InterPro" id="IPR044946">
    <property type="entry name" value="Restrct_endonuc_typeI_TRD_sf"/>
</dbReference>
<dbReference type="PANTHER" id="PTHR30408">
    <property type="entry name" value="TYPE-1 RESTRICTION ENZYME ECOKI SPECIFICITY PROTEIN"/>
    <property type="match status" value="1"/>
</dbReference>
<keyword evidence="7" id="KW-0255">Endonuclease</keyword>
<dbReference type="GO" id="GO:0016787">
    <property type="term" value="F:hydrolase activity"/>
    <property type="evidence" value="ECO:0007669"/>
    <property type="project" value="UniProtKB-KW"/>
</dbReference>
<dbReference type="RefSeq" id="WP_266065822.1">
    <property type="nucleotide sequence ID" value="NZ_JAPHQB010000006.1"/>
</dbReference>
<keyword evidence="7" id="KW-0540">Nuclease</keyword>